<dbReference type="GO" id="GO:0003700">
    <property type="term" value="F:DNA-binding transcription factor activity"/>
    <property type="evidence" value="ECO:0007669"/>
    <property type="project" value="InterPro"/>
</dbReference>
<dbReference type="Gene3D" id="1.10.10.10">
    <property type="entry name" value="Winged helix-like DNA-binding domain superfamily/Winged helix DNA-binding domain"/>
    <property type="match status" value="1"/>
</dbReference>
<keyword evidence="4" id="KW-1185">Reference proteome</keyword>
<dbReference type="PANTHER" id="PTHR33164">
    <property type="entry name" value="TRANSCRIPTIONAL REGULATOR, MARR FAMILY"/>
    <property type="match status" value="1"/>
</dbReference>
<dbReference type="SUPFAM" id="SSF46785">
    <property type="entry name" value="Winged helix' DNA-binding domain"/>
    <property type="match status" value="1"/>
</dbReference>
<accession>A0A3R8Q1X5</accession>
<comment type="caution">
    <text evidence="3">The sequence shown here is derived from an EMBL/GenBank/DDBJ whole genome shotgun (WGS) entry which is preliminary data.</text>
</comment>
<keyword evidence="1" id="KW-0472">Membrane</keyword>
<dbReference type="GO" id="GO:0006950">
    <property type="term" value="P:response to stress"/>
    <property type="evidence" value="ECO:0007669"/>
    <property type="project" value="TreeGrafter"/>
</dbReference>
<dbReference type="InterPro" id="IPR036390">
    <property type="entry name" value="WH_DNA-bd_sf"/>
</dbReference>
<sequence length="191" mass="22487">MDMMLNRLPNLGLKLQKIFHFVALTTILTIFYVFLFDQKQFMDRTEGFGVYIDRTLKKVQSTFLQVFAENDIDLTIEQWVILQRVHLEGTDASQADIAKSNFRNRATTSRVISGLCKKGLLKKSRFRDDQKRYKLVMTVEGQQLMEKVLPLIQDLRRVSTINISEEAFETFYQVLDQLYDNFDKYDGYKKT</sequence>
<keyword evidence="1" id="KW-1133">Transmembrane helix</keyword>
<keyword evidence="1" id="KW-0812">Transmembrane</keyword>
<name>A0A3R8Q1X5_9FLAO</name>
<evidence type="ECO:0000256" key="1">
    <source>
        <dbReference type="SAM" id="Phobius"/>
    </source>
</evidence>
<dbReference type="Proteomes" id="UP000286990">
    <property type="component" value="Unassembled WGS sequence"/>
</dbReference>
<dbReference type="PROSITE" id="PS50995">
    <property type="entry name" value="HTH_MARR_2"/>
    <property type="match status" value="1"/>
</dbReference>
<organism evidence="3 4">
    <name type="scientific">Maribacter algicola</name>
    <dbReference type="NCBI Taxonomy" id="2498892"/>
    <lineage>
        <taxon>Bacteria</taxon>
        <taxon>Pseudomonadati</taxon>
        <taxon>Bacteroidota</taxon>
        <taxon>Flavobacteriia</taxon>
        <taxon>Flavobacteriales</taxon>
        <taxon>Flavobacteriaceae</taxon>
        <taxon>Maribacter</taxon>
    </lineage>
</organism>
<dbReference type="InterPro" id="IPR000835">
    <property type="entry name" value="HTH_MarR-typ"/>
</dbReference>
<dbReference type="InterPro" id="IPR039422">
    <property type="entry name" value="MarR/SlyA-like"/>
</dbReference>
<dbReference type="SMART" id="SM00347">
    <property type="entry name" value="HTH_MARR"/>
    <property type="match status" value="1"/>
</dbReference>
<dbReference type="PANTHER" id="PTHR33164:SF43">
    <property type="entry name" value="HTH-TYPE TRANSCRIPTIONAL REPRESSOR YETL"/>
    <property type="match status" value="1"/>
</dbReference>
<feature type="domain" description="HTH marR-type" evidence="2">
    <location>
        <begin position="45"/>
        <end position="180"/>
    </location>
</feature>
<gene>
    <name evidence="3" type="ORF">DZC72_08815</name>
</gene>
<dbReference type="AlphaFoldDB" id="A0A3R8Q1X5"/>
<evidence type="ECO:0000313" key="3">
    <source>
        <dbReference type="EMBL" id="RRQ50617.1"/>
    </source>
</evidence>
<evidence type="ECO:0000313" key="4">
    <source>
        <dbReference type="Proteomes" id="UP000286990"/>
    </source>
</evidence>
<dbReference type="EMBL" id="QUSX01000001">
    <property type="protein sequence ID" value="RRQ50617.1"/>
    <property type="molecule type" value="Genomic_DNA"/>
</dbReference>
<proteinExistence type="predicted"/>
<protein>
    <submittedName>
        <fullName evidence="3">MarR family transcriptional regulator</fullName>
    </submittedName>
</protein>
<feature type="transmembrane region" description="Helical" evidence="1">
    <location>
        <begin position="18"/>
        <end position="36"/>
    </location>
</feature>
<dbReference type="InterPro" id="IPR036388">
    <property type="entry name" value="WH-like_DNA-bd_sf"/>
</dbReference>
<evidence type="ECO:0000259" key="2">
    <source>
        <dbReference type="PROSITE" id="PS50995"/>
    </source>
</evidence>
<reference evidence="4" key="1">
    <citation type="submission" date="2018-12" db="EMBL/GenBank/DDBJ databases">
        <title>Maribacter lutimaris sp. nov., isolated from marine sediment.</title>
        <authorList>
            <person name="Kim K.K."/>
        </authorList>
    </citation>
    <scope>NUCLEOTIDE SEQUENCE [LARGE SCALE GENOMIC DNA]</scope>
    <source>
        <strain evidence="4">PoM-212</strain>
    </source>
</reference>
<dbReference type="Pfam" id="PF01047">
    <property type="entry name" value="MarR"/>
    <property type="match status" value="1"/>
</dbReference>